<dbReference type="AlphaFoldDB" id="K0AY75"/>
<dbReference type="Gene3D" id="3.40.190.10">
    <property type="entry name" value="Periplasmic binding protein-like II"/>
    <property type="match status" value="2"/>
</dbReference>
<evidence type="ECO:0000313" key="9">
    <source>
        <dbReference type="Proteomes" id="UP000006094"/>
    </source>
</evidence>
<dbReference type="Proteomes" id="UP000006094">
    <property type="component" value="Chromosome"/>
</dbReference>
<dbReference type="HOGENOM" id="CLU_019602_18_2_9"/>
<name>K0AY75_GOTA9</name>
<dbReference type="STRING" id="1128398.Curi_c06370"/>
<evidence type="ECO:0000259" key="7">
    <source>
        <dbReference type="SMART" id="SM00062"/>
    </source>
</evidence>
<dbReference type="SMART" id="SM00062">
    <property type="entry name" value="PBPb"/>
    <property type="match status" value="1"/>
</dbReference>
<protein>
    <submittedName>
        <fullName evidence="8">Amino acid ABC transporter periplasmic solute-binding protein</fullName>
    </submittedName>
</protein>
<feature type="chain" id="PRO_5003830652" evidence="6">
    <location>
        <begin position="26"/>
        <end position="284"/>
    </location>
</feature>
<evidence type="ECO:0000313" key="8">
    <source>
        <dbReference type="EMBL" id="AFS77710.1"/>
    </source>
</evidence>
<keyword evidence="3 6" id="KW-0732">Signal</keyword>
<feature type="compositionally biased region" description="Basic and acidic residues" evidence="5">
    <location>
        <begin position="38"/>
        <end position="49"/>
    </location>
</feature>
<dbReference type="PROSITE" id="PS51257">
    <property type="entry name" value="PROKAR_LIPOPROTEIN"/>
    <property type="match status" value="1"/>
</dbReference>
<dbReference type="EMBL" id="CP003326">
    <property type="protein sequence ID" value="AFS77710.1"/>
    <property type="molecule type" value="Genomic_DNA"/>
</dbReference>
<evidence type="ECO:0000256" key="5">
    <source>
        <dbReference type="SAM" id="MobiDB-lite"/>
    </source>
</evidence>
<gene>
    <name evidence="8" type="ordered locus">Curi_c06370</name>
</gene>
<dbReference type="eggNOG" id="COG0834">
    <property type="taxonomic scope" value="Bacteria"/>
</dbReference>
<feature type="signal peptide" evidence="6">
    <location>
        <begin position="1"/>
        <end position="25"/>
    </location>
</feature>
<dbReference type="RefSeq" id="WP_014966847.1">
    <property type="nucleotide sequence ID" value="NC_018664.1"/>
</dbReference>
<organism evidence="8 9">
    <name type="scientific">Gottschalkia acidurici (strain ATCC 7906 / DSM 604 / BCRC 14475 / CIP 104303 / KCTC 5404 / NCIMB 10678 / 9a)</name>
    <name type="common">Clostridium acidurici</name>
    <dbReference type="NCBI Taxonomy" id="1128398"/>
    <lineage>
        <taxon>Bacteria</taxon>
        <taxon>Bacillati</taxon>
        <taxon>Bacillota</taxon>
        <taxon>Tissierellia</taxon>
        <taxon>Tissierellales</taxon>
        <taxon>Gottschalkiaceae</taxon>
        <taxon>Gottschalkia</taxon>
    </lineage>
</organism>
<dbReference type="PROSITE" id="PS01039">
    <property type="entry name" value="SBP_BACTERIAL_3"/>
    <property type="match status" value="1"/>
</dbReference>
<evidence type="ECO:0000256" key="1">
    <source>
        <dbReference type="ARBA" id="ARBA00004196"/>
    </source>
</evidence>
<feature type="domain" description="Solute-binding protein family 3/N-terminal" evidence="7">
    <location>
        <begin position="57"/>
        <end position="280"/>
    </location>
</feature>
<comment type="similarity">
    <text evidence="2 4">Belongs to the bacterial solute-binding protein 3 family.</text>
</comment>
<dbReference type="InterPro" id="IPR001638">
    <property type="entry name" value="Solute-binding_3/MltF_N"/>
</dbReference>
<feature type="region of interest" description="Disordered" evidence="5">
    <location>
        <begin position="28"/>
        <end position="49"/>
    </location>
</feature>
<dbReference type="GO" id="GO:0030313">
    <property type="term" value="C:cell envelope"/>
    <property type="evidence" value="ECO:0007669"/>
    <property type="project" value="UniProtKB-SubCell"/>
</dbReference>
<dbReference type="InterPro" id="IPR018313">
    <property type="entry name" value="SBP_3_CS"/>
</dbReference>
<proteinExistence type="inferred from homology"/>
<dbReference type="SUPFAM" id="SSF53850">
    <property type="entry name" value="Periplasmic binding protein-like II"/>
    <property type="match status" value="1"/>
</dbReference>
<dbReference type="Pfam" id="PF00497">
    <property type="entry name" value="SBP_bac_3"/>
    <property type="match status" value="1"/>
</dbReference>
<evidence type="ECO:0000256" key="2">
    <source>
        <dbReference type="ARBA" id="ARBA00010333"/>
    </source>
</evidence>
<evidence type="ECO:0000256" key="6">
    <source>
        <dbReference type="SAM" id="SignalP"/>
    </source>
</evidence>
<dbReference type="CDD" id="cd00996">
    <property type="entry name" value="PBP2_AatB_like"/>
    <property type="match status" value="1"/>
</dbReference>
<dbReference type="PANTHER" id="PTHR35936">
    <property type="entry name" value="MEMBRANE-BOUND LYTIC MUREIN TRANSGLYCOSYLASE F"/>
    <property type="match status" value="1"/>
</dbReference>
<sequence length="284" mass="31412">MKNRILFIIISILAFSLAFTGCSQKQEPAKGSATEVSKQNDENKKGNSEDKLLENDTLVLGLDDSFPPMGFRDEEGKIVGFDIDLAEEVAKRMGVKLELKPIDWSTKSLTLNKGDIDVIWNGFSIDEQRKKEVDFSTPYLNNKQIVVVSNDSKIEDKDGLSGKILAVQSGSTSDTALSKDKKVSGSLKEVKKYSDNVQALMDLKIGRVDAVLVDEVVGRYYVAKKPGDYKILKEDFGTEQYAVGIKKGNTKLTEAINKALEEVRADGTEAEISKKWFGEDIVSK</sequence>
<evidence type="ECO:0000256" key="3">
    <source>
        <dbReference type="ARBA" id="ARBA00022729"/>
    </source>
</evidence>
<reference evidence="8 9" key="1">
    <citation type="journal article" date="2012" name="PLoS ONE">
        <title>The purine-utilizing bacterium Clostridium acidurici 9a: a genome-guided metabolic reconsideration.</title>
        <authorList>
            <person name="Hartwich K."/>
            <person name="Poehlein A."/>
            <person name="Daniel R."/>
        </authorList>
    </citation>
    <scope>NUCLEOTIDE SEQUENCE [LARGE SCALE GENOMIC DNA]</scope>
    <source>
        <strain evidence="9">ATCC 7906 / DSM 604 / BCRC 14475 / CIP 104303 / KCTC 5404 / NCIMB 10678 / 9a</strain>
    </source>
</reference>
<dbReference type="KEGG" id="cad:Curi_c06370"/>
<comment type="subcellular location">
    <subcellularLocation>
        <location evidence="1">Cell envelope</location>
    </subcellularLocation>
</comment>
<accession>K0AY75</accession>
<dbReference type="PATRIC" id="fig|1128398.3.peg.675"/>
<dbReference type="PANTHER" id="PTHR35936:SF34">
    <property type="entry name" value="ABC TRANSPORTER EXTRACELLULAR-BINDING PROTEIN YCKB-RELATED"/>
    <property type="match status" value="1"/>
</dbReference>
<evidence type="ECO:0000256" key="4">
    <source>
        <dbReference type="RuleBase" id="RU003744"/>
    </source>
</evidence>
<keyword evidence="9" id="KW-1185">Reference proteome</keyword>
<dbReference type="OrthoDB" id="9774451at2"/>